<dbReference type="Gene3D" id="3.40.710.10">
    <property type="entry name" value="DD-peptidase/beta-lactamase superfamily"/>
    <property type="match status" value="1"/>
</dbReference>
<gene>
    <name evidence="2" type="ORF">JOC54_004040</name>
</gene>
<dbReference type="PANTHER" id="PTHR43283">
    <property type="entry name" value="BETA-LACTAMASE-RELATED"/>
    <property type="match status" value="1"/>
</dbReference>
<dbReference type="InterPro" id="IPR050789">
    <property type="entry name" value="Diverse_Enzym_Activities"/>
</dbReference>
<evidence type="ECO:0000313" key="2">
    <source>
        <dbReference type="EMBL" id="MBM7840747.1"/>
    </source>
</evidence>
<feature type="domain" description="Beta-lactamase-related" evidence="1">
    <location>
        <begin position="41"/>
        <end position="275"/>
    </location>
</feature>
<dbReference type="Proteomes" id="UP001179280">
    <property type="component" value="Unassembled WGS sequence"/>
</dbReference>
<organism evidence="2 3">
    <name type="scientific">Shouchella xiaoxiensis</name>
    <dbReference type="NCBI Taxonomy" id="766895"/>
    <lineage>
        <taxon>Bacteria</taxon>
        <taxon>Bacillati</taxon>
        <taxon>Bacillota</taxon>
        <taxon>Bacilli</taxon>
        <taxon>Bacillales</taxon>
        <taxon>Bacillaceae</taxon>
        <taxon>Shouchella</taxon>
    </lineage>
</organism>
<accession>A0ABS2T2P8</accession>
<dbReference type="SUPFAM" id="SSF56601">
    <property type="entry name" value="beta-lactamase/transpeptidase-like"/>
    <property type="match status" value="1"/>
</dbReference>
<protein>
    <submittedName>
        <fullName evidence="2">CubicO group peptidase (Beta-lactamase class C family)</fullName>
    </submittedName>
</protein>
<dbReference type="InterPro" id="IPR012338">
    <property type="entry name" value="Beta-lactam/transpept-like"/>
</dbReference>
<evidence type="ECO:0000313" key="3">
    <source>
        <dbReference type="Proteomes" id="UP001179280"/>
    </source>
</evidence>
<evidence type="ECO:0000259" key="1">
    <source>
        <dbReference type="Pfam" id="PF00144"/>
    </source>
</evidence>
<dbReference type="PANTHER" id="PTHR43283:SF7">
    <property type="entry name" value="BETA-LACTAMASE-RELATED DOMAIN-CONTAINING PROTEIN"/>
    <property type="match status" value="1"/>
</dbReference>
<dbReference type="EMBL" id="JAFBCV010000017">
    <property type="protein sequence ID" value="MBM7840747.1"/>
    <property type="molecule type" value="Genomic_DNA"/>
</dbReference>
<comment type="caution">
    <text evidence="2">The sequence shown here is derived from an EMBL/GenBank/DDBJ whole genome shotgun (WGS) entry which is preliminary data.</text>
</comment>
<name>A0ABS2T2P8_9BACI</name>
<dbReference type="RefSeq" id="WP_204468548.1">
    <property type="nucleotide sequence ID" value="NZ_JAFBCV010000017.1"/>
</dbReference>
<keyword evidence="3" id="KW-1185">Reference proteome</keyword>
<dbReference type="InterPro" id="IPR001466">
    <property type="entry name" value="Beta-lactam-related"/>
</dbReference>
<reference evidence="2" key="1">
    <citation type="submission" date="2021-01" db="EMBL/GenBank/DDBJ databases">
        <title>Genomic Encyclopedia of Type Strains, Phase IV (KMG-IV): sequencing the most valuable type-strain genomes for metagenomic binning, comparative biology and taxonomic classification.</title>
        <authorList>
            <person name="Goeker M."/>
        </authorList>
    </citation>
    <scope>NUCLEOTIDE SEQUENCE</scope>
    <source>
        <strain evidence="2">DSM 21943</strain>
    </source>
</reference>
<sequence length="297" mass="33998">MIEFSAFEKAIKQDKVNSVLIYHQHSLVFESFRNAKMRTKQHKIYSITKSILSILIGIAVKEEYIEHVQMPINNYFPQYKNDSLTIEHLLTMTSGLHWPGNNRMMTSSNWVDFILNQDQHDPVGTKMVYSCGSSHLLSAMIEKATGQRTALFAKQHLFDPLDITQFKWNSDPKGIAIGGFGLTMKTEDLLKIGILYLQQGACKSKQIVSANWIHESTRAKVAVNEEWSYGYHWWTPRKNQANKELFLATGLEGQYLIISPNDDLVVVINSSIKGDASRPFNFFMDNLLPHLQNPKLF</sequence>
<dbReference type="Pfam" id="PF00144">
    <property type="entry name" value="Beta-lactamase"/>
    <property type="match status" value="1"/>
</dbReference>
<proteinExistence type="predicted"/>